<dbReference type="EMBL" id="JANSHE010000387">
    <property type="protein sequence ID" value="KAJ3011549.1"/>
    <property type="molecule type" value="Genomic_DNA"/>
</dbReference>
<protein>
    <submittedName>
        <fullName evidence="1">Uncharacterized protein</fullName>
    </submittedName>
</protein>
<organism evidence="1 2">
    <name type="scientific">Trametes sanguinea</name>
    <dbReference type="NCBI Taxonomy" id="158606"/>
    <lineage>
        <taxon>Eukaryota</taxon>
        <taxon>Fungi</taxon>
        <taxon>Dikarya</taxon>
        <taxon>Basidiomycota</taxon>
        <taxon>Agaricomycotina</taxon>
        <taxon>Agaricomycetes</taxon>
        <taxon>Polyporales</taxon>
        <taxon>Polyporaceae</taxon>
        <taxon>Trametes</taxon>
    </lineage>
</organism>
<comment type="caution">
    <text evidence="1">The sequence shown here is derived from an EMBL/GenBank/DDBJ whole genome shotgun (WGS) entry which is preliminary data.</text>
</comment>
<name>A0ACC1Q4E4_9APHY</name>
<gene>
    <name evidence="1" type="ORF">NUW54_g2135</name>
</gene>
<proteinExistence type="predicted"/>
<keyword evidence="2" id="KW-1185">Reference proteome</keyword>
<sequence>MPHFFSGDELGAIKSINYTQGANEKEWKASTTVVVPGSSSGRTKTIQKVAVQTSDSSTLLAAARADGSASLYKVQNVTEISPVHEWSEPRMKEGQRFVGLAAINGGVFSCTSNGALRHTKLNADGGEPTSSLATLPMRLCEWRLSSDARTFAYGGDEVELSLWDTEEAFSTKVNASEPTPAESKKRKRSDQLLPGELWRAKNLPNDHLSLRQPVHNTALTYLQPSTSVAHQHLLVGTANGSVRRYDTRAARRPVADWKGVGKAGGISTVEKGFHEHEVFVADRGSTLAALDLRNGRTIYSLAGAVTSVAPTGSLMASAAQDRFVRLHSTFAPPAEPGQQQEHKGDVLDKLYVKVTPTVIVWDGVSAGASGSTEEAEAEDEVWDHMQAVESDSEDEGKTSRRKEKKTRTA</sequence>
<reference evidence="1" key="1">
    <citation type="submission" date="2022-08" db="EMBL/GenBank/DDBJ databases">
        <title>Genome Sequence of Pycnoporus sanguineus.</title>
        <authorList>
            <person name="Buettner E."/>
        </authorList>
    </citation>
    <scope>NUCLEOTIDE SEQUENCE</scope>
    <source>
        <strain evidence="1">CG-C14</strain>
    </source>
</reference>
<evidence type="ECO:0000313" key="1">
    <source>
        <dbReference type="EMBL" id="KAJ3011549.1"/>
    </source>
</evidence>
<accession>A0ACC1Q4E4</accession>
<dbReference type="Proteomes" id="UP001144978">
    <property type="component" value="Unassembled WGS sequence"/>
</dbReference>
<evidence type="ECO:0000313" key="2">
    <source>
        <dbReference type="Proteomes" id="UP001144978"/>
    </source>
</evidence>